<dbReference type="EMBL" id="BK014950">
    <property type="protein sequence ID" value="DAD84025.1"/>
    <property type="molecule type" value="Genomic_DNA"/>
</dbReference>
<protein>
    <submittedName>
        <fullName evidence="1">Uncharacterized protein</fullName>
    </submittedName>
</protein>
<proteinExistence type="predicted"/>
<accession>A0A8S5MNZ5</accession>
<reference evidence="1" key="1">
    <citation type="journal article" date="2021" name="Proc. Natl. Acad. Sci. U.S.A.">
        <title>A Catalog of Tens of Thousands of Viruses from Human Metagenomes Reveals Hidden Associations with Chronic Diseases.</title>
        <authorList>
            <person name="Tisza M.J."/>
            <person name="Buck C.B."/>
        </authorList>
    </citation>
    <scope>NUCLEOTIDE SEQUENCE</scope>
    <source>
        <strain evidence="1">Ct3Sw5</strain>
    </source>
</reference>
<organism evidence="1">
    <name type="scientific">Myoviridae sp. ct3Sw5</name>
    <dbReference type="NCBI Taxonomy" id="2826609"/>
    <lineage>
        <taxon>Viruses</taxon>
        <taxon>Duplodnaviria</taxon>
        <taxon>Heunggongvirae</taxon>
        <taxon>Uroviricota</taxon>
        <taxon>Caudoviricetes</taxon>
    </lineage>
</organism>
<sequence length="39" mass="4691">MILIVPLQDYNQEPQLCSYLYYQFRSICHSLWKSGKHTS</sequence>
<name>A0A8S5MNZ5_9CAUD</name>
<evidence type="ECO:0000313" key="1">
    <source>
        <dbReference type="EMBL" id="DAD84025.1"/>
    </source>
</evidence>